<feature type="transmembrane region" description="Helical" evidence="7">
    <location>
        <begin position="89"/>
        <end position="116"/>
    </location>
</feature>
<keyword evidence="2 7" id="KW-0812">Transmembrane</keyword>
<keyword evidence="3 7" id="KW-1133">Transmembrane helix</keyword>
<evidence type="ECO:0000256" key="6">
    <source>
        <dbReference type="SAM" id="MobiDB-lite"/>
    </source>
</evidence>
<keyword evidence="10" id="KW-1185">Reference proteome</keyword>
<feature type="transmembrane region" description="Helical" evidence="7">
    <location>
        <begin position="310"/>
        <end position="330"/>
    </location>
</feature>
<evidence type="ECO:0000256" key="7">
    <source>
        <dbReference type="SAM" id="Phobius"/>
    </source>
</evidence>
<evidence type="ECO:0000256" key="5">
    <source>
        <dbReference type="ARBA" id="ARBA00025797"/>
    </source>
</evidence>
<gene>
    <name evidence="9" type="ORF">MJAP1_004353</name>
</gene>
<feature type="domain" description="VTT" evidence="8">
    <location>
        <begin position="170"/>
        <end position="291"/>
    </location>
</feature>
<feature type="transmembrane region" description="Helical" evidence="7">
    <location>
        <begin position="271"/>
        <end position="289"/>
    </location>
</feature>
<organism evidence="9 10">
    <name type="scientific">Malassezia japonica</name>
    <dbReference type="NCBI Taxonomy" id="223818"/>
    <lineage>
        <taxon>Eukaryota</taxon>
        <taxon>Fungi</taxon>
        <taxon>Dikarya</taxon>
        <taxon>Basidiomycota</taxon>
        <taxon>Ustilaginomycotina</taxon>
        <taxon>Malasseziomycetes</taxon>
        <taxon>Malasseziales</taxon>
        <taxon>Malasseziaceae</taxon>
        <taxon>Malassezia</taxon>
    </lineage>
</organism>
<proteinExistence type="inferred from homology"/>
<dbReference type="PANTHER" id="PTHR43220">
    <property type="match status" value="1"/>
</dbReference>
<evidence type="ECO:0000256" key="4">
    <source>
        <dbReference type="ARBA" id="ARBA00023136"/>
    </source>
</evidence>
<evidence type="ECO:0000256" key="3">
    <source>
        <dbReference type="ARBA" id="ARBA00022989"/>
    </source>
</evidence>
<feature type="region of interest" description="Disordered" evidence="6">
    <location>
        <begin position="1"/>
        <end position="42"/>
    </location>
</feature>
<dbReference type="InterPro" id="IPR045014">
    <property type="entry name" value="TM41A/B"/>
</dbReference>
<dbReference type="GeneID" id="85228004"/>
<dbReference type="GO" id="GO:0005789">
    <property type="term" value="C:endoplasmic reticulum membrane"/>
    <property type="evidence" value="ECO:0007669"/>
    <property type="project" value="TreeGrafter"/>
</dbReference>
<feature type="transmembrane region" description="Helical" evidence="7">
    <location>
        <begin position="155"/>
        <end position="176"/>
    </location>
</feature>
<feature type="transmembrane region" description="Helical" evidence="7">
    <location>
        <begin position="188"/>
        <end position="211"/>
    </location>
</feature>
<feature type="compositionally biased region" description="Basic and acidic residues" evidence="6">
    <location>
        <begin position="12"/>
        <end position="22"/>
    </location>
</feature>
<sequence>MGAPPTPVPHGTDPEPDTRREDPDIELASDVGETEGLGVSRNAWADDDVENEIPLTTPFLASTMAWQSVPSHNASDAPLPMSASDRVRLVLRTAGMLAALLVGSILSVVLIVWLALPVFADEDRSALRIPRTFEQLQALNGVLQNYSHTHFVRVMIAWTTIYLFLQTFSVPGSMYMSILAGAMWGMPVALPLVCVCIATGSTLCFLLSRYAGQVLYVIPRWEQRIAAWTVVVQQYDNNMLSYLTVLRMMPVPPDFVINIVAPHLGVEIKTFWLSSFLGVISMTLIHTAIGEELSDMSSSSDFHLFSLKNMLIILVVGIAMVVPVLVKRYVQPPEDPESTHGPIHLDDAPEPAARTWRERARSGVQRLLTMIHPSWRSSNRAVDAVRIDDAYGSDGEFGDESISAWRTVTRDTHATGRALETMPSLATDDAFNSDESDVEDERGVHSMFDAPTASPSNWPARAAHYAQHSAQFADHAPNAARRLLQRLGVSL</sequence>
<dbReference type="RefSeq" id="XP_060124253.1">
    <property type="nucleotide sequence ID" value="XM_060268270.1"/>
</dbReference>
<evidence type="ECO:0000313" key="9">
    <source>
        <dbReference type="EMBL" id="WFD41356.1"/>
    </source>
</evidence>
<dbReference type="PANTHER" id="PTHR43220:SF18">
    <property type="entry name" value="TRANSMEMBRANE PROTEIN 41B"/>
    <property type="match status" value="1"/>
</dbReference>
<evidence type="ECO:0000256" key="2">
    <source>
        <dbReference type="ARBA" id="ARBA00022692"/>
    </source>
</evidence>
<dbReference type="Pfam" id="PF09335">
    <property type="entry name" value="VTT_dom"/>
    <property type="match status" value="1"/>
</dbReference>
<dbReference type="Proteomes" id="UP001217754">
    <property type="component" value="Chromosome 9"/>
</dbReference>
<accession>A0AAF0JI36</accession>
<evidence type="ECO:0000259" key="8">
    <source>
        <dbReference type="Pfam" id="PF09335"/>
    </source>
</evidence>
<evidence type="ECO:0000313" key="10">
    <source>
        <dbReference type="Proteomes" id="UP001217754"/>
    </source>
</evidence>
<comment type="subcellular location">
    <subcellularLocation>
        <location evidence="1">Membrane</location>
        <topology evidence="1">Multi-pass membrane protein</topology>
    </subcellularLocation>
</comment>
<evidence type="ECO:0000256" key="1">
    <source>
        <dbReference type="ARBA" id="ARBA00004141"/>
    </source>
</evidence>
<name>A0AAF0JI36_9BASI</name>
<reference evidence="9" key="1">
    <citation type="submission" date="2023-03" db="EMBL/GenBank/DDBJ databases">
        <title>Mating type loci evolution in Malassezia.</title>
        <authorList>
            <person name="Coelho M.A."/>
        </authorList>
    </citation>
    <scope>NUCLEOTIDE SEQUENCE</scope>
    <source>
        <strain evidence="9">CBS 9431</strain>
    </source>
</reference>
<dbReference type="GO" id="GO:0000045">
    <property type="term" value="P:autophagosome assembly"/>
    <property type="evidence" value="ECO:0007669"/>
    <property type="project" value="TreeGrafter"/>
</dbReference>
<protein>
    <recommendedName>
        <fullName evidence="8">VTT domain-containing protein</fullName>
    </recommendedName>
</protein>
<comment type="similarity">
    <text evidence="5">Belongs to the TMEM41 family.</text>
</comment>
<keyword evidence="4 7" id="KW-0472">Membrane</keyword>
<dbReference type="EMBL" id="CP119966">
    <property type="protein sequence ID" value="WFD41356.1"/>
    <property type="molecule type" value="Genomic_DNA"/>
</dbReference>
<dbReference type="AlphaFoldDB" id="A0AAF0JI36"/>
<dbReference type="InterPro" id="IPR032816">
    <property type="entry name" value="VTT_dom"/>
</dbReference>